<dbReference type="AlphaFoldDB" id="A0A1G7Y2U2"/>
<protein>
    <submittedName>
        <fullName evidence="1">Predicted nucleic acid-binding protein, contains PIN domain</fullName>
    </submittedName>
</protein>
<evidence type="ECO:0000313" key="1">
    <source>
        <dbReference type="EMBL" id="SDG90697.1"/>
    </source>
</evidence>
<organism evidence="1 2">
    <name type="scientific">Pelagibacterium luteolum</name>
    <dbReference type="NCBI Taxonomy" id="440168"/>
    <lineage>
        <taxon>Bacteria</taxon>
        <taxon>Pseudomonadati</taxon>
        <taxon>Pseudomonadota</taxon>
        <taxon>Alphaproteobacteria</taxon>
        <taxon>Hyphomicrobiales</taxon>
        <taxon>Devosiaceae</taxon>
        <taxon>Pelagibacterium</taxon>
    </lineage>
</organism>
<dbReference type="Proteomes" id="UP000199495">
    <property type="component" value="Unassembled WGS sequence"/>
</dbReference>
<name>A0A1G7Y2U2_9HYPH</name>
<dbReference type="EMBL" id="FNCS01000012">
    <property type="protein sequence ID" value="SDG90697.1"/>
    <property type="molecule type" value="Genomic_DNA"/>
</dbReference>
<keyword evidence="2" id="KW-1185">Reference proteome</keyword>
<dbReference type="InterPro" id="IPR021799">
    <property type="entry name" value="PIN-like_prokaryotic"/>
</dbReference>
<gene>
    <name evidence="1" type="ORF">SAMN04487974_11218</name>
</gene>
<dbReference type="RefSeq" id="WP_244505096.1">
    <property type="nucleotide sequence ID" value="NZ_FNCS01000012.1"/>
</dbReference>
<dbReference type="STRING" id="440168.SAMN04487974_11218"/>
<reference evidence="1 2" key="1">
    <citation type="submission" date="2016-10" db="EMBL/GenBank/DDBJ databases">
        <authorList>
            <person name="de Groot N.N."/>
        </authorList>
    </citation>
    <scope>NUCLEOTIDE SEQUENCE [LARGE SCALE GENOMIC DNA]</scope>
    <source>
        <strain evidence="1 2">CGMCC 1.10267</strain>
    </source>
</reference>
<accession>A0A1G7Y2U2</accession>
<evidence type="ECO:0000313" key="2">
    <source>
        <dbReference type="Proteomes" id="UP000199495"/>
    </source>
</evidence>
<proteinExistence type="predicted"/>
<dbReference type="Pfam" id="PF11848">
    <property type="entry name" value="DUF3368"/>
    <property type="match status" value="1"/>
</dbReference>
<sequence>MVLDTSVLINLHACGSGALILSAIPNRILVPQEVAAELEHETSRENGEHGFLRYIVDSEIALIEAMTDEEYELFLHLVTSSPSLDDGEAATIAIASKRELRPVLDERRGRSRAGEYCGDGHPAGWSLDLLMHPLASKALGQALAVNAVFRALRDGRMRIPPESAESVISAIGEDRARECTCLPKYKSRFPT</sequence>